<sequence>MWAAIERTLLVGAAASLLIGVSLSGLVVLDRYDEIKQLLNPQLAAEQPQQPRARFESRKYDQAELIQRAKTRTSADKDSDRHVLELKNKSWNLYKIAIDGGVYDPESILIVASHMLKEAEKWAKWDGEVYCKLGLVYEALGDKPNAIKYQKGGFGLIVALDSQHGSNVRSVLGAEAPLTSLELAKTQDWWISRGRLARLHASYMDLNKAGEYLMQEAMMGDKGAQPSQIPIGANTDGAIAFAMLSFYAGNDPLLATKTLLSSTTESTRPADILAFGKKYLLSLFMYSMGNPNSDDLSTADPQDNQIQPPRQPLSLEVLKAAYGSKALVGIERAAEGSDVPVSDAPLGIVMDDVLPKGVLTALRSKLSPESKFWRGPGLKQLKSNPSFFEEWSSLRSYIGVVCRRIWEAALSMKQKHALMDAMPTPEGVEWSVQELDFTLGKVDENQDVEGSKEKGSLFVGGVGGKRLHFFDDPFAADNSDLDGPRRPLLAGELMIEVPSSSGPSIIVDYDHKKEDAQLPAQVIHSRLNRVVLFPGHALHGVLPGPYLGSRSQGPPKNPTNRLSILFAFWEHGCSPEPERKLGRCQAFPDPAYPTQTKDDQQRTTTYRMRGAKWANELSVGFGKQDSLFTQFRCTDNLKINQELKSVSAYDIRLVKHPKIKRFYQ</sequence>
<gene>
    <name evidence="1" type="ORF">LAMO00422_LOCUS21032</name>
</gene>
<reference evidence="1" key="1">
    <citation type="submission" date="2021-01" db="EMBL/GenBank/DDBJ databases">
        <authorList>
            <person name="Corre E."/>
            <person name="Pelletier E."/>
            <person name="Niang G."/>
            <person name="Scheremetjew M."/>
            <person name="Finn R."/>
            <person name="Kale V."/>
            <person name="Holt S."/>
            <person name="Cochrane G."/>
            <person name="Meng A."/>
            <person name="Brown T."/>
            <person name="Cohen L."/>
        </authorList>
    </citation>
    <scope>NUCLEOTIDE SEQUENCE</scope>
    <source>
        <strain evidence="1">CCMP2058</strain>
    </source>
</reference>
<dbReference type="EMBL" id="HBEM01030863">
    <property type="protein sequence ID" value="CAD8462072.1"/>
    <property type="molecule type" value="Transcribed_RNA"/>
</dbReference>
<name>A0A7S0DT89_9EUKA</name>
<organism evidence="1">
    <name type="scientific">Amorphochlora amoebiformis</name>
    <dbReference type="NCBI Taxonomy" id="1561963"/>
    <lineage>
        <taxon>Eukaryota</taxon>
        <taxon>Sar</taxon>
        <taxon>Rhizaria</taxon>
        <taxon>Cercozoa</taxon>
        <taxon>Chlorarachniophyceae</taxon>
        <taxon>Amorphochlora</taxon>
    </lineage>
</organism>
<protein>
    <submittedName>
        <fullName evidence="1">Uncharacterized protein</fullName>
    </submittedName>
</protein>
<evidence type="ECO:0000313" key="1">
    <source>
        <dbReference type="EMBL" id="CAD8462072.1"/>
    </source>
</evidence>
<dbReference type="AlphaFoldDB" id="A0A7S0DT89"/>
<proteinExistence type="predicted"/>
<accession>A0A7S0DT89</accession>